<name>A0A7J0FNI1_9ERIC</name>
<sequence length="220" mass="24346">MPVQLGLQCLEATFSCNKLILNSFLCALESNIQHSTCSFTSICFLLAETREVLLQKLRNRRNEPVETSEGVKADNGRGEGSLSRAYEVSPETPSAEPGVKSEIHPEDTKERLEDEEADACTSSDTQKPPENEEDVSFSDLEDDDNDLSVRLSRLKPTEDERVPSQIRSSKWVRLNENSGTKGGDGQKAGQSTSREKDSEGEESNDWLTVDENDFDSLAAV</sequence>
<feature type="compositionally biased region" description="Basic and acidic residues" evidence="1">
    <location>
        <begin position="60"/>
        <end position="77"/>
    </location>
</feature>
<feature type="compositionally biased region" description="Acidic residues" evidence="1">
    <location>
        <begin position="198"/>
        <end position="214"/>
    </location>
</feature>
<dbReference type="AlphaFoldDB" id="A0A7J0FNI1"/>
<gene>
    <name evidence="2" type="ORF">Acr_13g0011090</name>
</gene>
<feature type="compositionally biased region" description="Acidic residues" evidence="1">
    <location>
        <begin position="131"/>
        <end position="146"/>
    </location>
</feature>
<protein>
    <recommendedName>
        <fullName evidence="4">BSD domain-containing protein</fullName>
    </recommendedName>
</protein>
<evidence type="ECO:0000256" key="1">
    <source>
        <dbReference type="SAM" id="MobiDB-lite"/>
    </source>
</evidence>
<keyword evidence="3" id="KW-1185">Reference proteome</keyword>
<evidence type="ECO:0000313" key="2">
    <source>
        <dbReference type="EMBL" id="GFY99709.1"/>
    </source>
</evidence>
<evidence type="ECO:0008006" key="4">
    <source>
        <dbReference type="Google" id="ProtNLM"/>
    </source>
</evidence>
<comment type="caution">
    <text evidence="2">The sequence shown here is derived from an EMBL/GenBank/DDBJ whole genome shotgun (WGS) entry which is preliminary data.</text>
</comment>
<feature type="region of interest" description="Disordered" evidence="1">
    <location>
        <begin position="60"/>
        <end position="220"/>
    </location>
</feature>
<feature type="compositionally biased region" description="Basic and acidic residues" evidence="1">
    <location>
        <begin position="99"/>
        <end position="112"/>
    </location>
</feature>
<dbReference type="EMBL" id="BJWL01000013">
    <property type="protein sequence ID" value="GFY99709.1"/>
    <property type="molecule type" value="Genomic_DNA"/>
</dbReference>
<dbReference type="OrthoDB" id="1076611at2759"/>
<dbReference type="Proteomes" id="UP000585474">
    <property type="component" value="Unassembled WGS sequence"/>
</dbReference>
<reference evidence="2 3" key="1">
    <citation type="submission" date="2019-07" db="EMBL/GenBank/DDBJ databases">
        <title>De Novo Assembly of kiwifruit Actinidia rufa.</title>
        <authorList>
            <person name="Sugita-Konishi S."/>
            <person name="Sato K."/>
            <person name="Mori E."/>
            <person name="Abe Y."/>
            <person name="Kisaki G."/>
            <person name="Hamano K."/>
            <person name="Suezawa K."/>
            <person name="Otani M."/>
            <person name="Fukuda T."/>
            <person name="Manabe T."/>
            <person name="Gomi K."/>
            <person name="Tabuchi M."/>
            <person name="Akimitsu K."/>
            <person name="Kataoka I."/>
        </authorList>
    </citation>
    <scope>NUCLEOTIDE SEQUENCE [LARGE SCALE GENOMIC DNA]</scope>
    <source>
        <strain evidence="3">cv. Fuchu</strain>
    </source>
</reference>
<evidence type="ECO:0000313" key="3">
    <source>
        <dbReference type="Proteomes" id="UP000585474"/>
    </source>
</evidence>
<proteinExistence type="predicted"/>
<accession>A0A7J0FNI1</accession>
<organism evidence="2 3">
    <name type="scientific">Actinidia rufa</name>
    <dbReference type="NCBI Taxonomy" id="165716"/>
    <lineage>
        <taxon>Eukaryota</taxon>
        <taxon>Viridiplantae</taxon>
        <taxon>Streptophyta</taxon>
        <taxon>Embryophyta</taxon>
        <taxon>Tracheophyta</taxon>
        <taxon>Spermatophyta</taxon>
        <taxon>Magnoliopsida</taxon>
        <taxon>eudicotyledons</taxon>
        <taxon>Gunneridae</taxon>
        <taxon>Pentapetalae</taxon>
        <taxon>asterids</taxon>
        <taxon>Ericales</taxon>
        <taxon>Actinidiaceae</taxon>
        <taxon>Actinidia</taxon>
    </lineage>
</organism>